<dbReference type="EMBL" id="BGZK01000010">
    <property type="protein sequence ID" value="GBP03534.1"/>
    <property type="molecule type" value="Genomic_DNA"/>
</dbReference>
<keyword evidence="9" id="KW-1185">Reference proteome</keyword>
<organism evidence="8 9">
    <name type="scientific">Eumeta variegata</name>
    <name type="common">Bagworm moth</name>
    <name type="synonym">Eumeta japonica</name>
    <dbReference type="NCBI Taxonomy" id="151549"/>
    <lineage>
        <taxon>Eukaryota</taxon>
        <taxon>Metazoa</taxon>
        <taxon>Ecdysozoa</taxon>
        <taxon>Arthropoda</taxon>
        <taxon>Hexapoda</taxon>
        <taxon>Insecta</taxon>
        <taxon>Pterygota</taxon>
        <taxon>Neoptera</taxon>
        <taxon>Endopterygota</taxon>
        <taxon>Lepidoptera</taxon>
        <taxon>Glossata</taxon>
        <taxon>Ditrysia</taxon>
        <taxon>Tineoidea</taxon>
        <taxon>Psychidae</taxon>
        <taxon>Oiketicinae</taxon>
        <taxon>Eumeta</taxon>
    </lineage>
</organism>
<accession>A0A4C1SNI0</accession>
<keyword evidence="2" id="KW-1003">Cell membrane</keyword>
<evidence type="ECO:0000256" key="4">
    <source>
        <dbReference type="ARBA" id="ARBA00022989"/>
    </source>
</evidence>
<keyword evidence="3 6" id="KW-0812">Transmembrane</keyword>
<evidence type="ECO:0000256" key="6">
    <source>
        <dbReference type="SAM" id="Phobius"/>
    </source>
</evidence>
<evidence type="ECO:0008006" key="10">
    <source>
        <dbReference type="Google" id="ProtNLM"/>
    </source>
</evidence>
<evidence type="ECO:0000256" key="1">
    <source>
        <dbReference type="ARBA" id="ARBA00004651"/>
    </source>
</evidence>
<evidence type="ECO:0000256" key="3">
    <source>
        <dbReference type="ARBA" id="ARBA00022692"/>
    </source>
</evidence>
<comment type="caution">
    <text evidence="8">The sequence shown here is derived from an EMBL/GenBank/DDBJ whole genome shotgun (WGS) entry which is preliminary data.</text>
</comment>
<evidence type="ECO:0000313" key="9">
    <source>
        <dbReference type="Proteomes" id="UP000299102"/>
    </source>
</evidence>
<dbReference type="InterPro" id="IPR013604">
    <property type="entry name" value="7TM_chemorcpt"/>
</dbReference>
<feature type="chain" id="PRO_5020037590" description="Gustatory receptor" evidence="7">
    <location>
        <begin position="24"/>
        <end position="198"/>
    </location>
</feature>
<comment type="subcellular location">
    <subcellularLocation>
        <location evidence="1">Cell membrane</location>
        <topology evidence="1">Multi-pass membrane protein</topology>
    </subcellularLocation>
</comment>
<evidence type="ECO:0000256" key="5">
    <source>
        <dbReference type="ARBA" id="ARBA00023136"/>
    </source>
</evidence>
<dbReference type="GO" id="GO:0005886">
    <property type="term" value="C:plasma membrane"/>
    <property type="evidence" value="ECO:0007669"/>
    <property type="project" value="UniProtKB-SubCell"/>
</dbReference>
<gene>
    <name evidence="8" type="ORF">EVAR_101860_1</name>
</gene>
<name>A0A4C1SNI0_EUMVA</name>
<dbReference type="GO" id="GO:0050909">
    <property type="term" value="P:sensory perception of taste"/>
    <property type="evidence" value="ECO:0007669"/>
    <property type="project" value="InterPro"/>
</dbReference>
<evidence type="ECO:0000256" key="7">
    <source>
        <dbReference type="SAM" id="SignalP"/>
    </source>
</evidence>
<keyword evidence="4 6" id="KW-1133">Transmembrane helix</keyword>
<feature type="signal peptide" evidence="7">
    <location>
        <begin position="1"/>
        <end position="23"/>
    </location>
</feature>
<feature type="transmembrane region" description="Helical" evidence="6">
    <location>
        <begin position="95"/>
        <end position="117"/>
    </location>
</feature>
<sequence length="198" mass="23051">MPEIVVSLLPLIIVYLVTDLLHSERYVHLDLVWTRMKVLRLALEKKFRESNLLNLYGQNRDARCTSALTYLKVYQVILDMSKFIEYTMTFPASTVYPFFAVFDCLHVVLLPCLPILATERISSEVDKIKLTLMHQIIDTFDSEDSGHQDVQSFLEYVESRPYRYCVWRLFSVDAGLLLGFVSLCITYLIVVIQFTHLL</sequence>
<dbReference type="Pfam" id="PF08395">
    <property type="entry name" value="7tm_7"/>
    <property type="match status" value="1"/>
</dbReference>
<dbReference type="Proteomes" id="UP000299102">
    <property type="component" value="Unassembled WGS sequence"/>
</dbReference>
<feature type="transmembrane region" description="Helical" evidence="6">
    <location>
        <begin position="169"/>
        <end position="194"/>
    </location>
</feature>
<protein>
    <recommendedName>
        <fullName evidence="10">Gustatory receptor</fullName>
    </recommendedName>
</protein>
<keyword evidence="7" id="KW-0732">Signal</keyword>
<evidence type="ECO:0000256" key="2">
    <source>
        <dbReference type="ARBA" id="ARBA00022475"/>
    </source>
</evidence>
<reference evidence="8 9" key="1">
    <citation type="journal article" date="2019" name="Commun. Biol.">
        <title>The bagworm genome reveals a unique fibroin gene that provides high tensile strength.</title>
        <authorList>
            <person name="Kono N."/>
            <person name="Nakamura H."/>
            <person name="Ohtoshi R."/>
            <person name="Tomita M."/>
            <person name="Numata K."/>
            <person name="Arakawa K."/>
        </authorList>
    </citation>
    <scope>NUCLEOTIDE SEQUENCE [LARGE SCALE GENOMIC DNA]</scope>
</reference>
<dbReference type="AlphaFoldDB" id="A0A4C1SNI0"/>
<evidence type="ECO:0000313" key="8">
    <source>
        <dbReference type="EMBL" id="GBP03534.1"/>
    </source>
</evidence>
<keyword evidence="5 6" id="KW-0472">Membrane</keyword>
<proteinExistence type="predicted"/>
<dbReference type="OrthoDB" id="7477935at2759"/>